<dbReference type="Pfam" id="PF00753">
    <property type="entry name" value="Lactamase_B"/>
    <property type="match status" value="1"/>
</dbReference>
<dbReference type="CDD" id="cd06262">
    <property type="entry name" value="metallo-hydrolase-like_MBL-fold"/>
    <property type="match status" value="1"/>
</dbReference>
<accession>A0A2S6HMQ2</accession>
<protein>
    <submittedName>
        <fullName evidence="6">Glyoxylase-like metal-dependent hydrolase (Beta-lactamase superfamily II)</fullName>
    </submittedName>
</protein>
<dbReference type="InterPro" id="IPR001279">
    <property type="entry name" value="Metallo-B-lactamas"/>
</dbReference>
<dbReference type="SUPFAM" id="SSF56281">
    <property type="entry name" value="Metallo-hydrolase/oxidoreductase"/>
    <property type="match status" value="1"/>
</dbReference>
<dbReference type="PANTHER" id="PTHR46233:SF3">
    <property type="entry name" value="HYDROXYACYLGLUTATHIONE HYDROLASE GLOC"/>
    <property type="match status" value="1"/>
</dbReference>
<comment type="caution">
    <text evidence="6">The sequence shown here is derived from an EMBL/GenBank/DDBJ whole genome shotgun (WGS) entry which is preliminary data.</text>
</comment>
<keyword evidence="2" id="KW-0479">Metal-binding</keyword>
<dbReference type="GO" id="GO:0046872">
    <property type="term" value="F:metal ion binding"/>
    <property type="evidence" value="ECO:0007669"/>
    <property type="project" value="UniProtKB-KW"/>
</dbReference>
<keyword evidence="7" id="KW-1185">Reference proteome</keyword>
<dbReference type="AlphaFoldDB" id="A0A2S6HMQ2"/>
<evidence type="ECO:0000313" key="6">
    <source>
        <dbReference type="EMBL" id="PPK78743.1"/>
    </source>
</evidence>
<keyword evidence="4" id="KW-0862">Zinc</keyword>
<evidence type="ECO:0000256" key="1">
    <source>
        <dbReference type="ARBA" id="ARBA00001947"/>
    </source>
</evidence>
<dbReference type="InterPro" id="IPR051453">
    <property type="entry name" value="MBL_Glyoxalase_II"/>
</dbReference>
<evidence type="ECO:0000256" key="4">
    <source>
        <dbReference type="ARBA" id="ARBA00022833"/>
    </source>
</evidence>
<dbReference type="GO" id="GO:0016787">
    <property type="term" value="F:hydrolase activity"/>
    <property type="evidence" value="ECO:0007669"/>
    <property type="project" value="UniProtKB-KW"/>
</dbReference>
<dbReference type="EMBL" id="PTJA01000013">
    <property type="protein sequence ID" value="PPK78743.1"/>
    <property type="molecule type" value="Genomic_DNA"/>
</dbReference>
<dbReference type="SMART" id="SM00849">
    <property type="entry name" value="Lactamase_B"/>
    <property type="match status" value="1"/>
</dbReference>
<evidence type="ECO:0000259" key="5">
    <source>
        <dbReference type="SMART" id="SM00849"/>
    </source>
</evidence>
<proteinExistence type="predicted"/>
<evidence type="ECO:0000256" key="2">
    <source>
        <dbReference type="ARBA" id="ARBA00022723"/>
    </source>
</evidence>
<dbReference type="OrthoDB" id="9802248at2"/>
<sequence length="214" mass="23640">MSDFRIKTYPVGQIGTNCYIIFREQLKKAIIVDPGDEGEYILEECRKLSVTPEAILLTHGHFDHIMAVKEIKQAFPEIVIYAGEKEKMLLNDPSVNLSTNIGRLCSLEADRYVTDGEIIDSAGISAHVLATPGHTEGSVCYYMKEEDVLISGDTLFLESLGRTDFPTGDQLKIISSIRGKLFPLPGDTMVYPGHGSVTTIGHEKSYNPVALYRG</sequence>
<dbReference type="InterPro" id="IPR036866">
    <property type="entry name" value="RibonucZ/Hydroxyglut_hydro"/>
</dbReference>
<dbReference type="Gene3D" id="3.60.15.10">
    <property type="entry name" value="Ribonuclease Z/Hydroxyacylglutathione hydrolase-like"/>
    <property type="match status" value="1"/>
</dbReference>
<keyword evidence="3 6" id="KW-0378">Hydrolase</keyword>
<dbReference type="Proteomes" id="UP000237749">
    <property type="component" value="Unassembled WGS sequence"/>
</dbReference>
<dbReference type="RefSeq" id="WP_104438822.1">
    <property type="nucleotide sequence ID" value="NZ_PTJA01000013.1"/>
</dbReference>
<reference evidence="6 7" key="1">
    <citation type="submission" date="2018-02" db="EMBL/GenBank/DDBJ databases">
        <title>Genomic Encyclopedia of Archaeal and Bacterial Type Strains, Phase II (KMG-II): from individual species to whole genera.</title>
        <authorList>
            <person name="Goeker M."/>
        </authorList>
    </citation>
    <scope>NUCLEOTIDE SEQUENCE [LARGE SCALE GENOMIC DNA]</scope>
    <source>
        <strain evidence="6 7">DSM 3808</strain>
    </source>
</reference>
<comment type="cofactor">
    <cofactor evidence="1">
        <name>Zn(2+)</name>
        <dbReference type="ChEBI" id="CHEBI:29105"/>
    </cofactor>
</comment>
<organism evidence="6 7">
    <name type="scientific">Lacrimispora xylanisolvens</name>
    <dbReference type="NCBI Taxonomy" id="384636"/>
    <lineage>
        <taxon>Bacteria</taxon>
        <taxon>Bacillati</taxon>
        <taxon>Bacillota</taxon>
        <taxon>Clostridia</taxon>
        <taxon>Lachnospirales</taxon>
        <taxon>Lachnospiraceae</taxon>
        <taxon>Lacrimispora</taxon>
    </lineage>
</organism>
<evidence type="ECO:0000256" key="3">
    <source>
        <dbReference type="ARBA" id="ARBA00022801"/>
    </source>
</evidence>
<gene>
    <name evidence="6" type="ORF">BXY41_11373</name>
</gene>
<evidence type="ECO:0000313" key="7">
    <source>
        <dbReference type="Proteomes" id="UP000237749"/>
    </source>
</evidence>
<name>A0A2S6HMQ2_9FIRM</name>
<feature type="domain" description="Metallo-beta-lactamase" evidence="5">
    <location>
        <begin position="15"/>
        <end position="194"/>
    </location>
</feature>
<dbReference type="PANTHER" id="PTHR46233">
    <property type="entry name" value="HYDROXYACYLGLUTATHIONE HYDROLASE GLOC"/>
    <property type="match status" value="1"/>
</dbReference>